<evidence type="ECO:0000256" key="1">
    <source>
        <dbReference type="SAM" id="Phobius"/>
    </source>
</evidence>
<dbReference type="RefSeq" id="WP_208153275.1">
    <property type="nucleotide sequence ID" value="NZ_JAGEVF010000003.1"/>
</dbReference>
<keyword evidence="3" id="KW-1185">Reference proteome</keyword>
<name>A0ABS3T0M2_9FLAO</name>
<dbReference type="Proteomes" id="UP000676776">
    <property type="component" value="Unassembled WGS sequence"/>
</dbReference>
<feature type="transmembrane region" description="Helical" evidence="1">
    <location>
        <begin position="81"/>
        <end position="101"/>
    </location>
</feature>
<dbReference type="EMBL" id="JAGEVF010000003">
    <property type="protein sequence ID" value="MBO3116292.1"/>
    <property type="molecule type" value="Genomic_DNA"/>
</dbReference>
<feature type="transmembrane region" description="Helical" evidence="1">
    <location>
        <begin position="169"/>
        <end position="189"/>
    </location>
</feature>
<comment type="caution">
    <text evidence="2">The sequence shown here is derived from an EMBL/GenBank/DDBJ whole genome shotgun (WGS) entry which is preliminary data.</text>
</comment>
<organism evidence="2 3">
    <name type="scientific">Winogradskyella pelagia</name>
    <dbReference type="NCBI Taxonomy" id="2819984"/>
    <lineage>
        <taxon>Bacteria</taxon>
        <taxon>Pseudomonadati</taxon>
        <taxon>Bacteroidota</taxon>
        <taxon>Flavobacteriia</taxon>
        <taxon>Flavobacteriales</taxon>
        <taxon>Flavobacteriaceae</taxon>
        <taxon>Winogradskyella</taxon>
    </lineage>
</organism>
<dbReference type="InterPro" id="IPR022134">
    <property type="entry name" value="DUF3667"/>
</dbReference>
<reference evidence="2 3" key="1">
    <citation type="submission" date="2021-03" db="EMBL/GenBank/DDBJ databases">
        <title>Winogradskyella sp. nov., isolated from costal sediment.</title>
        <authorList>
            <person name="Gao C."/>
        </authorList>
    </citation>
    <scope>NUCLEOTIDE SEQUENCE [LARGE SCALE GENOMIC DNA]</scope>
    <source>
        <strain evidence="2 3">DF17</strain>
    </source>
</reference>
<feature type="transmembrane region" description="Helical" evidence="1">
    <location>
        <begin position="195"/>
        <end position="214"/>
    </location>
</feature>
<keyword evidence="1" id="KW-0812">Transmembrane</keyword>
<keyword evidence="1" id="KW-0472">Membrane</keyword>
<evidence type="ECO:0000313" key="2">
    <source>
        <dbReference type="EMBL" id="MBO3116292.1"/>
    </source>
</evidence>
<gene>
    <name evidence="2" type="ORF">J4050_06010</name>
</gene>
<feature type="transmembrane region" description="Helical" evidence="1">
    <location>
        <begin position="139"/>
        <end position="157"/>
    </location>
</feature>
<accession>A0ABS3T0M2</accession>
<keyword evidence="1" id="KW-1133">Transmembrane helix</keyword>
<protein>
    <submittedName>
        <fullName evidence="2">DUF3667 domain-containing protein</fullName>
    </submittedName>
</protein>
<proteinExistence type="predicted"/>
<dbReference type="Pfam" id="PF12412">
    <property type="entry name" value="DUF3667"/>
    <property type="match status" value="1"/>
</dbReference>
<feature type="transmembrane region" description="Helical" evidence="1">
    <location>
        <begin position="226"/>
        <end position="254"/>
    </location>
</feature>
<sequence>MNCKNCNTALREDFEYCSICGGKVVRKRLTLKNLFEHLSETFFNYDNKLLRTIIDLCKKPEEVISTYIDGVRKRYVNPISLFGLSLTISGLSVFLIQRFYLEYFDIVAWMSSLEIFNNPLSQEALANYSAGDTMEYSSLIYSAIVPVFGLISWIVFWDKKYNFTEHIIIYLYSMSLISIFSVIAGQIILLIIPTYYIPFIFITYPIILLYHCFLLKRIFNLSISELLVKTILFLAIFFVLYIILAVISFVLGVLTGQYNLGDFKPKQ</sequence>
<evidence type="ECO:0000313" key="3">
    <source>
        <dbReference type="Proteomes" id="UP000676776"/>
    </source>
</evidence>